<keyword evidence="4 9" id="KW-0378">Hydrolase</keyword>
<comment type="caution">
    <text evidence="10">The sequence shown here is derived from an EMBL/GenBank/DDBJ whole genome shotgun (WGS) entry which is preliminary data.</text>
</comment>
<evidence type="ECO:0000256" key="4">
    <source>
        <dbReference type="ARBA" id="ARBA00022801"/>
    </source>
</evidence>
<dbReference type="EMBL" id="JAUIQD010000019">
    <property type="protein sequence ID" value="KAK3338609.1"/>
    <property type="molecule type" value="Genomic_DNA"/>
</dbReference>
<feature type="active site" description="Proton donor" evidence="6">
    <location>
        <position position="175"/>
    </location>
</feature>
<dbReference type="GO" id="GO:0016020">
    <property type="term" value="C:membrane"/>
    <property type="evidence" value="ECO:0007669"/>
    <property type="project" value="InterPro"/>
</dbReference>
<keyword evidence="5 8" id="KW-1015">Disulfide bond</keyword>
<dbReference type="SUPFAM" id="SSF48225">
    <property type="entry name" value="Seven-hairpin glycosidases"/>
    <property type="match status" value="1"/>
</dbReference>
<keyword evidence="7" id="KW-0479">Metal-binding</keyword>
<evidence type="ECO:0000256" key="7">
    <source>
        <dbReference type="PIRSR" id="PIRSR601382-2"/>
    </source>
</evidence>
<evidence type="ECO:0000256" key="5">
    <source>
        <dbReference type="ARBA" id="ARBA00023157"/>
    </source>
</evidence>
<dbReference type="InterPro" id="IPR050749">
    <property type="entry name" value="Glycosyl_Hydrolase_47"/>
</dbReference>
<comment type="cofactor">
    <cofactor evidence="1 7">
        <name>Ca(2+)</name>
        <dbReference type="ChEBI" id="CHEBI:29108"/>
    </cofactor>
</comment>
<dbReference type="GO" id="GO:0004571">
    <property type="term" value="F:mannosyl-oligosaccharide 1,2-alpha-mannosidase activity"/>
    <property type="evidence" value="ECO:0007669"/>
    <property type="project" value="InterPro"/>
</dbReference>
<dbReference type="GO" id="GO:0005509">
    <property type="term" value="F:calcium ion binding"/>
    <property type="evidence" value="ECO:0007669"/>
    <property type="project" value="InterPro"/>
</dbReference>
<evidence type="ECO:0000313" key="11">
    <source>
        <dbReference type="EMBL" id="KAK3344327.1"/>
    </source>
</evidence>
<dbReference type="Pfam" id="PF01532">
    <property type="entry name" value="Glyco_hydro_47"/>
    <property type="match status" value="1"/>
</dbReference>
<evidence type="ECO:0000256" key="8">
    <source>
        <dbReference type="PIRSR" id="PIRSR601382-3"/>
    </source>
</evidence>
<evidence type="ECO:0000256" key="3">
    <source>
        <dbReference type="ARBA" id="ARBA00007658"/>
    </source>
</evidence>
<dbReference type="Proteomes" id="UP001275084">
    <property type="component" value="Unassembled WGS sequence"/>
</dbReference>
<dbReference type="PANTHER" id="PTHR11742:SF89">
    <property type="entry name" value="ALPHA-1,2-MANNOSIDASE"/>
    <property type="match status" value="1"/>
</dbReference>
<feature type="active site" description="Proton donor" evidence="6">
    <location>
        <position position="429"/>
    </location>
</feature>
<dbReference type="InterPro" id="IPR001382">
    <property type="entry name" value="Glyco_hydro_47"/>
</dbReference>
<comment type="similarity">
    <text evidence="3 9">Belongs to the glycosyl hydrolase 47 family.</text>
</comment>
<dbReference type="InterPro" id="IPR012341">
    <property type="entry name" value="6hp_glycosidase-like_sf"/>
</dbReference>
<feature type="active site" evidence="6">
    <location>
        <position position="310"/>
    </location>
</feature>
<evidence type="ECO:0000256" key="2">
    <source>
        <dbReference type="ARBA" id="ARBA00004922"/>
    </source>
</evidence>
<feature type="active site" evidence="6">
    <location>
        <position position="472"/>
    </location>
</feature>
<proteinExistence type="inferred from homology"/>
<keyword evidence="12" id="KW-1185">Reference proteome</keyword>
<dbReference type="GO" id="GO:0036503">
    <property type="term" value="P:ERAD pathway"/>
    <property type="evidence" value="ECO:0007669"/>
    <property type="project" value="UniProtKB-ARBA"/>
</dbReference>
<reference evidence="10" key="1">
    <citation type="journal article" date="2023" name="Mol. Phylogenet. Evol.">
        <title>Genome-scale phylogeny and comparative genomics of the fungal order Sordariales.</title>
        <authorList>
            <person name="Hensen N."/>
            <person name="Bonometti L."/>
            <person name="Westerberg I."/>
            <person name="Brannstrom I.O."/>
            <person name="Guillou S."/>
            <person name="Cros-Aarteil S."/>
            <person name="Calhoun S."/>
            <person name="Haridas S."/>
            <person name="Kuo A."/>
            <person name="Mondo S."/>
            <person name="Pangilinan J."/>
            <person name="Riley R."/>
            <person name="LaButti K."/>
            <person name="Andreopoulos B."/>
            <person name="Lipzen A."/>
            <person name="Chen C."/>
            <person name="Yan M."/>
            <person name="Daum C."/>
            <person name="Ng V."/>
            <person name="Clum A."/>
            <person name="Steindorff A."/>
            <person name="Ohm R.A."/>
            <person name="Martin F."/>
            <person name="Silar P."/>
            <person name="Natvig D.O."/>
            <person name="Lalanne C."/>
            <person name="Gautier V."/>
            <person name="Ament-Velasquez S.L."/>
            <person name="Kruys A."/>
            <person name="Hutchinson M.I."/>
            <person name="Powell A.J."/>
            <person name="Barry K."/>
            <person name="Miller A.N."/>
            <person name="Grigoriev I.V."/>
            <person name="Debuchy R."/>
            <person name="Gladieux P."/>
            <person name="Hiltunen Thoren M."/>
            <person name="Johannesson H."/>
        </authorList>
    </citation>
    <scope>NUCLEOTIDE SEQUENCE</scope>
    <source>
        <strain evidence="10">CBS 955.72</strain>
    </source>
</reference>
<comment type="pathway">
    <text evidence="2">Protein modification; protein glycosylation.</text>
</comment>
<keyword evidence="9" id="KW-0326">Glycosidase</keyword>
<dbReference type="AlphaFoldDB" id="A0AAJ0M7C6"/>
<feature type="binding site" evidence="7">
    <location>
        <position position="561"/>
    </location>
    <ligand>
        <name>Ca(2+)</name>
        <dbReference type="ChEBI" id="CHEBI:29108"/>
    </ligand>
</feature>
<dbReference type="GO" id="GO:0005975">
    <property type="term" value="P:carbohydrate metabolic process"/>
    <property type="evidence" value="ECO:0007669"/>
    <property type="project" value="InterPro"/>
</dbReference>
<dbReference type="FunFam" id="1.50.10.10:FF:000037">
    <property type="entry name" value="alpha-1,2-Mannosidase"/>
    <property type="match status" value="1"/>
</dbReference>
<dbReference type="InterPro" id="IPR036026">
    <property type="entry name" value="Seven-hairpin_glycosidases"/>
</dbReference>
<protein>
    <recommendedName>
        <fullName evidence="9">alpha-1,2-Mannosidase</fullName>
        <ecNumber evidence="9">3.2.1.-</ecNumber>
    </recommendedName>
</protein>
<dbReference type="EC" id="3.2.1.-" evidence="9"/>
<gene>
    <name evidence="11" type="ORF">B0T25DRAFT_593618</name>
    <name evidence="10" type="ORF">B0T25DRAFT_594648</name>
</gene>
<dbReference type="PANTHER" id="PTHR11742">
    <property type="entry name" value="MANNOSYL-OLIGOSACCHARIDE ALPHA-1,2-MANNOSIDASE-RELATED"/>
    <property type="match status" value="1"/>
</dbReference>
<organism evidence="10 12">
    <name type="scientific">Lasiosphaeria hispida</name>
    <dbReference type="NCBI Taxonomy" id="260671"/>
    <lineage>
        <taxon>Eukaryota</taxon>
        <taxon>Fungi</taxon>
        <taxon>Dikarya</taxon>
        <taxon>Ascomycota</taxon>
        <taxon>Pezizomycotina</taxon>
        <taxon>Sordariomycetes</taxon>
        <taxon>Sordariomycetidae</taxon>
        <taxon>Sordariales</taxon>
        <taxon>Lasiosphaeriaceae</taxon>
        <taxon>Lasiosphaeria</taxon>
    </lineage>
</organism>
<dbReference type="Gene3D" id="1.50.10.10">
    <property type="match status" value="1"/>
</dbReference>
<evidence type="ECO:0000256" key="1">
    <source>
        <dbReference type="ARBA" id="ARBA00001913"/>
    </source>
</evidence>
<dbReference type="GO" id="GO:0005783">
    <property type="term" value="C:endoplasmic reticulum"/>
    <property type="evidence" value="ECO:0007669"/>
    <property type="project" value="TreeGrafter"/>
</dbReference>
<feature type="disulfide bond" evidence="8">
    <location>
        <begin position="386"/>
        <end position="415"/>
    </location>
</feature>
<evidence type="ECO:0000313" key="12">
    <source>
        <dbReference type="Proteomes" id="UP001275084"/>
    </source>
</evidence>
<reference evidence="10" key="2">
    <citation type="submission" date="2023-06" db="EMBL/GenBank/DDBJ databases">
        <authorList>
            <consortium name="Lawrence Berkeley National Laboratory"/>
            <person name="Haridas S."/>
            <person name="Hensen N."/>
            <person name="Bonometti L."/>
            <person name="Westerberg I."/>
            <person name="Brannstrom I.O."/>
            <person name="Guillou S."/>
            <person name="Cros-Aarteil S."/>
            <person name="Calhoun S."/>
            <person name="Kuo A."/>
            <person name="Mondo S."/>
            <person name="Pangilinan J."/>
            <person name="Riley R."/>
            <person name="Labutti K."/>
            <person name="Andreopoulos B."/>
            <person name="Lipzen A."/>
            <person name="Chen C."/>
            <person name="Yanf M."/>
            <person name="Daum C."/>
            <person name="Ng V."/>
            <person name="Clum A."/>
            <person name="Steindorff A."/>
            <person name="Ohm R."/>
            <person name="Martin F."/>
            <person name="Silar P."/>
            <person name="Natvig D."/>
            <person name="Lalanne C."/>
            <person name="Gautier V."/>
            <person name="Ament-Velasquez S.L."/>
            <person name="Kruys A."/>
            <person name="Hutchinson M.I."/>
            <person name="Powell A.J."/>
            <person name="Barry K."/>
            <person name="Miller A.N."/>
            <person name="Grigoriev I.V."/>
            <person name="Debuchy R."/>
            <person name="Gladieux P."/>
            <person name="Thoren M.H."/>
            <person name="Johannesson H."/>
        </authorList>
    </citation>
    <scope>NUCLEOTIDE SEQUENCE</scope>
    <source>
        <strain evidence="10">CBS 955.72</strain>
    </source>
</reference>
<accession>A0AAJ0M7C6</accession>
<evidence type="ECO:0000313" key="10">
    <source>
        <dbReference type="EMBL" id="KAK3338609.1"/>
    </source>
</evidence>
<sequence>MVWSWRRGRPSARRLGVFLAVVFLILFLRYRLSLSESMYPPSGFDWSKQQLRYPINESDMSRPPQGPLQNLQRVQYRFQRAAFVPDARTKSRRDAVRDAFLRCWKSYTEHALPHDELMPVSLTGKDTFGGWAATMVDALDTLLIMDLKDEFRAMLPLVGALDWANTPLTSINVFETTIRYLGGMLSAYDLSGEPVILQKAIELGDLLYVAFDTPNHMPPFWFDFRDAKKGTQQAGTSDPSASPCSLSLEFTRLSQLTGDIRYFDAIERIKHFLERTQDTTQLPGLWPVFIDFAREDPTRSADFSLGAQADSLYEYLPKMSALLGGRDPAYEKMYRSAMAAAEKHILFRPMLPGGDDILFSGNARVRDKEAADGGVDTIPEGQHLGCFVGGMFGLGGKLFGIKSHVETAERLTRGCMWAYASFPTGIMPEVFGMLSCPSLDGCAWDEDRWDSEKKHPKGFKHVRDPRYILRPEAIESVFLLYRMTGKAEYQEAAWRMFTAIQDATATERANSAIMDVTVESSNATTKLDSMESFWMAETLKYFYLIFSPPDLVSLDEFVFNTEAHPFRRPDR</sequence>
<dbReference type="PRINTS" id="PR00747">
    <property type="entry name" value="GLYHDRLASE47"/>
</dbReference>
<evidence type="ECO:0000256" key="6">
    <source>
        <dbReference type="PIRSR" id="PIRSR601382-1"/>
    </source>
</evidence>
<dbReference type="EMBL" id="JAUIQD010000007">
    <property type="protein sequence ID" value="KAK3344327.1"/>
    <property type="molecule type" value="Genomic_DNA"/>
</dbReference>
<name>A0AAJ0M7C6_9PEZI</name>
<evidence type="ECO:0000256" key="9">
    <source>
        <dbReference type="RuleBase" id="RU361193"/>
    </source>
</evidence>
<keyword evidence="7" id="KW-0106">Calcium</keyword>